<feature type="region of interest" description="Disordered" evidence="1">
    <location>
        <begin position="174"/>
        <end position="254"/>
    </location>
</feature>
<name>A0A4R5A9U6_9ACTN</name>
<protein>
    <submittedName>
        <fullName evidence="3">Uncharacterized protein</fullName>
    </submittedName>
</protein>
<dbReference type="EMBL" id="SMKY01000270">
    <property type="protein sequence ID" value="TDD68395.1"/>
    <property type="molecule type" value="Genomic_DNA"/>
</dbReference>
<keyword evidence="4" id="KW-1185">Reference proteome</keyword>
<feature type="transmembrane region" description="Helical" evidence="2">
    <location>
        <begin position="20"/>
        <end position="42"/>
    </location>
</feature>
<evidence type="ECO:0000256" key="2">
    <source>
        <dbReference type="SAM" id="Phobius"/>
    </source>
</evidence>
<dbReference type="AlphaFoldDB" id="A0A4R5A9U6"/>
<comment type="caution">
    <text evidence="3">The sequence shown here is derived from an EMBL/GenBank/DDBJ whole genome shotgun (WGS) entry which is preliminary data.</text>
</comment>
<evidence type="ECO:0000313" key="3">
    <source>
        <dbReference type="EMBL" id="TDD68395.1"/>
    </source>
</evidence>
<keyword evidence="2" id="KW-1133">Transmembrane helix</keyword>
<reference evidence="3 4" key="1">
    <citation type="submission" date="2019-03" db="EMBL/GenBank/DDBJ databases">
        <title>Draft genome sequences of novel Actinobacteria.</title>
        <authorList>
            <person name="Sahin N."/>
            <person name="Ay H."/>
            <person name="Saygin H."/>
        </authorList>
    </citation>
    <scope>NUCLEOTIDE SEQUENCE [LARGE SCALE GENOMIC DNA]</scope>
    <source>
        <strain evidence="3 4">DSM 45941</strain>
    </source>
</reference>
<dbReference type="RefSeq" id="WP_132203128.1">
    <property type="nucleotide sequence ID" value="NZ_SMKY01000270.1"/>
</dbReference>
<organism evidence="3 4">
    <name type="scientific">Actinomadura darangshiensis</name>
    <dbReference type="NCBI Taxonomy" id="705336"/>
    <lineage>
        <taxon>Bacteria</taxon>
        <taxon>Bacillati</taxon>
        <taxon>Actinomycetota</taxon>
        <taxon>Actinomycetes</taxon>
        <taxon>Streptosporangiales</taxon>
        <taxon>Thermomonosporaceae</taxon>
        <taxon>Actinomadura</taxon>
    </lineage>
</organism>
<accession>A0A4R5A9U6</accession>
<keyword evidence="2" id="KW-0812">Transmembrane</keyword>
<evidence type="ECO:0000313" key="4">
    <source>
        <dbReference type="Proteomes" id="UP000295578"/>
    </source>
</evidence>
<dbReference type="OrthoDB" id="3479518at2"/>
<evidence type="ECO:0000256" key="1">
    <source>
        <dbReference type="SAM" id="MobiDB-lite"/>
    </source>
</evidence>
<feature type="compositionally biased region" description="Low complexity" evidence="1">
    <location>
        <begin position="190"/>
        <end position="213"/>
    </location>
</feature>
<sequence length="295" mass="30986">MEPEPIQREANRPQGRQRHALVPVLVRFLAVAGFAIAGWIALSALSESAYAAEQAPWPAPRQDVQHQDEPGLRGPAALRHLSFDHAWQTGDPADALSRGTRELGDHPVHYLRSRQQDVLDGKDQAVRHVRKLADDAGVPHVRLADVRPNRPLIGGLVHRVTDSHSVLLPDAHERPQAQDEAGTGHARQKAASAAAPGHRTAGAPATAAHGTAGKHADACPGCHGDRRAPAPGPVLPSGQDGPRTSGSGSGHPFTAAADLLSGRYPAAPPAVDRRTILRTALTDVAAPVGPSVVPD</sequence>
<gene>
    <name evidence="3" type="ORF">E1293_37020</name>
</gene>
<dbReference type="Proteomes" id="UP000295578">
    <property type="component" value="Unassembled WGS sequence"/>
</dbReference>
<keyword evidence="2" id="KW-0472">Membrane</keyword>
<proteinExistence type="predicted"/>